<protein>
    <recommendedName>
        <fullName evidence="4">Peptidase C39-like domain-containing protein</fullName>
    </recommendedName>
</protein>
<comment type="caution">
    <text evidence="2">The sequence shown here is derived from an EMBL/GenBank/DDBJ whole genome shotgun (WGS) entry which is preliminary data.</text>
</comment>
<evidence type="ECO:0000313" key="2">
    <source>
        <dbReference type="EMBL" id="MDG0816873.1"/>
    </source>
</evidence>
<gene>
    <name evidence="2" type="ORF">NWE73_10890</name>
</gene>
<organism evidence="2 3">
    <name type="scientific">Bdellovibrio svalbardensis</name>
    <dbReference type="NCBI Taxonomy" id="2972972"/>
    <lineage>
        <taxon>Bacteria</taxon>
        <taxon>Pseudomonadati</taxon>
        <taxon>Bdellovibrionota</taxon>
        <taxon>Bdellovibrionia</taxon>
        <taxon>Bdellovibrionales</taxon>
        <taxon>Pseudobdellovibrionaceae</taxon>
        <taxon>Bdellovibrio</taxon>
    </lineage>
</organism>
<reference evidence="2" key="1">
    <citation type="submission" date="2022-08" db="EMBL/GenBank/DDBJ databases">
        <title>Novel Bdellovibrio Species Isolated from Svalbard: Designation Bdellovibrio svalbardensis.</title>
        <authorList>
            <person name="Mitchell R.J."/>
            <person name="Choi S.Y."/>
        </authorList>
    </citation>
    <scope>NUCLEOTIDE SEQUENCE</scope>
    <source>
        <strain evidence="2">PAP01</strain>
    </source>
</reference>
<feature type="chain" id="PRO_5046508313" description="Peptidase C39-like domain-containing protein" evidence="1">
    <location>
        <begin position="19"/>
        <end position="264"/>
    </location>
</feature>
<evidence type="ECO:0008006" key="4">
    <source>
        <dbReference type="Google" id="ProtNLM"/>
    </source>
</evidence>
<keyword evidence="3" id="KW-1185">Reference proteome</keyword>
<evidence type="ECO:0000256" key="1">
    <source>
        <dbReference type="SAM" id="SignalP"/>
    </source>
</evidence>
<proteinExistence type="predicted"/>
<accession>A0ABT6DP15</accession>
<dbReference type="EMBL" id="JANRMI010000003">
    <property type="protein sequence ID" value="MDG0816873.1"/>
    <property type="molecule type" value="Genomic_DNA"/>
</dbReference>
<keyword evidence="1" id="KW-0732">Signal</keyword>
<dbReference type="Proteomes" id="UP001152321">
    <property type="component" value="Unassembled WGS sequence"/>
</dbReference>
<dbReference type="RefSeq" id="WP_277578350.1">
    <property type="nucleotide sequence ID" value="NZ_JANRMI010000003.1"/>
</dbReference>
<sequence>MSKVLLLLGLLFSSSLYAAYTDIDPSSFLNQEDQRLAQAQLIEPNQPSSLCGPTTLANLLQILAFEMKGRTIPAQTFVNAMAKSQQESLLKDIDVRKGLTSYEFVNFADVFLKKFNVQIKWTKQHASSAGGIDLETLLSPEPSVLMLRYSDRRSVAPMPRGPGRRDPRFSPPMDPGGYAPEEDFLVGFHYVLKVHADKEQGLLWLIDPADPSHWTIVKIRTGFEGASNQELIFLVPQNPEDLKKGAPVGRVFRWSVSENLIPTF</sequence>
<evidence type="ECO:0000313" key="3">
    <source>
        <dbReference type="Proteomes" id="UP001152321"/>
    </source>
</evidence>
<feature type="signal peptide" evidence="1">
    <location>
        <begin position="1"/>
        <end position="18"/>
    </location>
</feature>
<name>A0ABT6DP15_9BACT</name>